<proteinExistence type="predicted"/>
<organism evidence="1 2">
    <name type="scientific">Aureobasidium vineae</name>
    <dbReference type="NCBI Taxonomy" id="2773715"/>
    <lineage>
        <taxon>Eukaryota</taxon>
        <taxon>Fungi</taxon>
        <taxon>Dikarya</taxon>
        <taxon>Ascomycota</taxon>
        <taxon>Pezizomycotina</taxon>
        <taxon>Dothideomycetes</taxon>
        <taxon>Dothideomycetidae</taxon>
        <taxon>Dothideales</taxon>
        <taxon>Saccotheciaceae</taxon>
        <taxon>Aureobasidium</taxon>
    </lineage>
</organism>
<accession>A0A9N8J7I6</accession>
<dbReference type="EMBL" id="CAIJEN010000001">
    <property type="protein sequence ID" value="CAD0082207.1"/>
    <property type="molecule type" value="Genomic_DNA"/>
</dbReference>
<sequence>SYNPTDQIYMSQIMIRQTLLLVSGLALVSAAGSRSGSIFGDTNDTALVAARHNPNITSAVGFQMGDQNFTFRVDIAELTPDWNTTVQNPRVVTSFYAIEWQSGTSLNDTMAVAEALGNDQSPRICAALPLGLLSASVNNGYSDNDNGDCTGALGKDCVNDLKQASYDLNVSCSPTIPQSCASKLGTGGIGSAPLVAQGETQKSPLSFFHWSSPAYTAGNDTAYTRETERLHVVIFSGKNTYPVCLRVKTDHVNKKSPATSGATISSSRSLVFSVMLVISAALWLA</sequence>
<evidence type="ECO:0000313" key="1">
    <source>
        <dbReference type="EMBL" id="CAD0082207.1"/>
    </source>
</evidence>
<reference evidence="1" key="1">
    <citation type="submission" date="2020-06" db="EMBL/GenBank/DDBJ databases">
        <authorList>
            <person name="Onetto C."/>
        </authorList>
    </citation>
    <scope>NUCLEOTIDE SEQUENCE</scope>
</reference>
<feature type="non-terminal residue" evidence="1">
    <location>
        <position position="285"/>
    </location>
</feature>
<gene>
    <name evidence="1" type="ORF">AWRI4619_LOCUS774</name>
</gene>
<comment type="caution">
    <text evidence="1">The sequence shown here is derived from an EMBL/GenBank/DDBJ whole genome shotgun (WGS) entry which is preliminary data.</text>
</comment>
<protein>
    <submittedName>
        <fullName evidence="1">Uncharacterized protein</fullName>
    </submittedName>
</protein>
<keyword evidence="2" id="KW-1185">Reference proteome</keyword>
<name>A0A9N8J7I6_9PEZI</name>
<evidence type="ECO:0000313" key="2">
    <source>
        <dbReference type="Proteomes" id="UP000716446"/>
    </source>
</evidence>
<dbReference type="Proteomes" id="UP000716446">
    <property type="component" value="Unassembled WGS sequence"/>
</dbReference>
<dbReference type="AlphaFoldDB" id="A0A9N8J7I6"/>